<feature type="compositionally biased region" description="Basic and acidic residues" evidence="2">
    <location>
        <begin position="224"/>
        <end position="235"/>
    </location>
</feature>
<dbReference type="SUPFAM" id="SSF49899">
    <property type="entry name" value="Concanavalin A-like lectins/glucanases"/>
    <property type="match status" value="1"/>
</dbReference>
<evidence type="ECO:0000256" key="2">
    <source>
        <dbReference type="SAM" id="MobiDB-lite"/>
    </source>
</evidence>
<evidence type="ECO:0000313" key="4">
    <source>
        <dbReference type="EMBL" id="CAH0376538.1"/>
    </source>
</evidence>
<dbReference type="Gene3D" id="2.60.120.200">
    <property type="match status" value="1"/>
</dbReference>
<reference evidence="4" key="1">
    <citation type="submission" date="2021-11" db="EMBL/GenBank/DDBJ databases">
        <authorList>
            <consortium name="Genoscope - CEA"/>
            <person name="William W."/>
        </authorList>
    </citation>
    <scope>NUCLEOTIDE SEQUENCE</scope>
</reference>
<keyword evidence="1" id="KW-0430">Lectin</keyword>
<dbReference type="InterPro" id="IPR001079">
    <property type="entry name" value="Galectin_CRD"/>
</dbReference>
<dbReference type="InterPro" id="IPR013320">
    <property type="entry name" value="ConA-like_dom_sf"/>
</dbReference>
<sequence>MVDYSKWDKFEDSDDERIAEDLRRVSKQPETLEQRQQAKESARRIARAFMSQEDETTGPNEGDDPANLSEAKRRNDAWCKWVADHKDANDAAYAAFEAKDPDAWKRVPYTTLMKNGVGTGVAYPFDAEWFKSEPTADEKPPDIDPGFLDGCFDEIDPSSVERIVYSGPGEWHGKLVTPAEARLLDCFAIDKAEAAEKERQAREKKGTSKDERERQQAALQAAKRKADLREREKPKELKVLDKKPVAPPPPQTFDGGAAVVAAAAEAARNADEPNRPVGTQRATASAAVPKRAKRSREDNVVQDPRFVVDEDAWETRDVAKLIKSEALPFDAATSDEEYLEVPLPNFPENDTLILHVSVAADVDIWAMNLCPGDHDDGATILYHFNPRRRERGGRLVENDKNEDDWGRAVKTQLPPKPALFGLAKAEVALRVVRRAGHVDVHVTVNRQQATAWRLRTEVSEGALALLVPTRDDFGNRQGVVVHDAWWGALPLLPAHRPYRERGPAY</sequence>
<organism evidence="4 5">
    <name type="scientific">Pelagomonas calceolata</name>
    <dbReference type="NCBI Taxonomy" id="35677"/>
    <lineage>
        <taxon>Eukaryota</taxon>
        <taxon>Sar</taxon>
        <taxon>Stramenopiles</taxon>
        <taxon>Ochrophyta</taxon>
        <taxon>Pelagophyceae</taxon>
        <taxon>Pelagomonadales</taxon>
        <taxon>Pelagomonadaceae</taxon>
        <taxon>Pelagomonas</taxon>
    </lineage>
</organism>
<feature type="region of interest" description="Disordered" evidence="2">
    <location>
        <begin position="267"/>
        <end position="297"/>
    </location>
</feature>
<feature type="region of interest" description="Disordered" evidence="2">
    <location>
        <begin position="197"/>
        <end position="235"/>
    </location>
</feature>
<feature type="region of interest" description="Disordered" evidence="2">
    <location>
        <begin position="20"/>
        <end position="70"/>
    </location>
</feature>
<dbReference type="OrthoDB" id="439808at2759"/>
<dbReference type="Proteomes" id="UP000789595">
    <property type="component" value="Unassembled WGS sequence"/>
</dbReference>
<dbReference type="PROSITE" id="PS51304">
    <property type="entry name" value="GALECTIN"/>
    <property type="match status" value="1"/>
</dbReference>
<feature type="compositionally biased region" description="Basic and acidic residues" evidence="2">
    <location>
        <begin position="197"/>
        <end position="215"/>
    </location>
</feature>
<evidence type="ECO:0000256" key="1">
    <source>
        <dbReference type="RuleBase" id="RU102079"/>
    </source>
</evidence>
<keyword evidence="5" id="KW-1185">Reference proteome</keyword>
<dbReference type="GO" id="GO:0030246">
    <property type="term" value="F:carbohydrate binding"/>
    <property type="evidence" value="ECO:0007669"/>
    <property type="project" value="UniProtKB-UniRule"/>
</dbReference>
<name>A0A8J2SPR1_9STRA</name>
<dbReference type="AlphaFoldDB" id="A0A8J2SPR1"/>
<evidence type="ECO:0000259" key="3">
    <source>
        <dbReference type="PROSITE" id="PS51304"/>
    </source>
</evidence>
<dbReference type="EMBL" id="CAKKNE010000005">
    <property type="protein sequence ID" value="CAH0376538.1"/>
    <property type="molecule type" value="Genomic_DNA"/>
</dbReference>
<proteinExistence type="predicted"/>
<feature type="compositionally biased region" description="Basic and acidic residues" evidence="2">
    <location>
        <begin position="30"/>
        <end position="43"/>
    </location>
</feature>
<protein>
    <recommendedName>
        <fullName evidence="1">Galectin</fullName>
    </recommendedName>
</protein>
<feature type="compositionally biased region" description="Acidic residues" evidence="2">
    <location>
        <begin position="52"/>
        <end position="64"/>
    </location>
</feature>
<evidence type="ECO:0000313" key="5">
    <source>
        <dbReference type="Proteomes" id="UP000789595"/>
    </source>
</evidence>
<feature type="domain" description="Galectin" evidence="3">
    <location>
        <begin position="338"/>
        <end position="482"/>
    </location>
</feature>
<dbReference type="Pfam" id="PF00337">
    <property type="entry name" value="Gal-bind_lectin"/>
    <property type="match status" value="1"/>
</dbReference>
<gene>
    <name evidence="4" type="ORF">PECAL_5P11340</name>
</gene>
<comment type="caution">
    <text evidence="4">The sequence shown here is derived from an EMBL/GenBank/DDBJ whole genome shotgun (WGS) entry which is preliminary data.</text>
</comment>
<accession>A0A8J2SPR1</accession>